<name>A0A9J6BF18_POLVA</name>
<proteinExistence type="predicted"/>
<accession>A0A9J6BF18</accession>
<reference evidence="1" key="1">
    <citation type="submission" date="2021-03" db="EMBL/GenBank/DDBJ databases">
        <title>Chromosome level genome of the anhydrobiotic midge Polypedilum vanderplanki.</title>
        <authorList>
            <person name="Yoshida Y."/>
            <person name="Kikawada T."/>
            <person name="Gusev O."/>
        </authorList>
    </citation>
    <scope>NUCLEOTIDE SEQUENCE</scope>
    <source>
        <strain evidence="1">NIAS01</strain>
        <tissue evidence="1">Whole body or cell culture</tissue>
    </source>
</reference>
<evidence type="ECO:0000313" key="1">
    <source>
        <dbReference type="EMBL" id="KAG5668357.1"/>
    </source>
</evidence>
<protein>
    <submittedName>
        <fullName evidence="1">Uncharacterized protein</fullName>
    </submittedName>
</protein>
<sequence>MMRKFEKLSLKKPSLQHDGDLVPFEDYVEDNVVFYSGLHAHYVTILKKNDGFLLIDSHPVYRCIFYYDILVLLNDLEELREIGSFTMHHVKRYEKNASNVIDLMSNSDEEKEIKTIDFVSDYSDAKNESVDVDQEENESGQEVGKYHPDAIWASSIEKKNRFFR</sequence>
<dbReference type="Proteomes" id="UP001107558">
    <property type="component" value="Chromosome 4"/>
</dbReference>
<gene>
    <name evidence="1" type="ORF">PVAND_016298</name>
</gene>
<comment type="caution">
    <text evidence="1">The sequence shown here is derived from an EMBL/GenBank/DDBJ whole genome shotgun (WGS) entry which is preliminary data.</text>
</comment>
<dbReference type="AlphaFoldDB" id="A0A9J6BF18"/>
<dbReference type="EMBL" id="JADBJN010000004">
    <property type="protein sequence ID" value="KAG5668357.1"/>
    <property type="molecule type" value="Genomic_DNA"/>
</dbReference>
<organism evidence="1 2">
    <name type="scientific">Polypedilum vanderplanki</name>
    <name type="common">Sleeping chironomid midge</name>
    <dbReference type="NCBI Taxonomy" id="319348"/>
    <lineage>
        <taxon>Eukaryota</taxon>
        <taxon>Metazoa</taxon>
        <taxon>Ecdysozoa</taxon>
        <taxon>Arthropoda</taxon>
        <taxon>Hexapoda</taxon>
        <taxon>Insecta</taxon>
        <taxon>Pterygota</taxon>
        <taxon>Neoptera</taxon>
        <taxon>Endopterygota</taxon>
        <taxon>Diptera</taxon>
        <taxon>Nematocera</taxon>
        <taxon>Chironomoidea</taxon>
        <taxon>Chironomidae</taxon>
        <taxon>Chironominae</taxon>
        <taxon>Polypedilum</taxon>
        <taxon>Polypedilum</taxon>
    </lineage>
</organism>
<evidence type="ECO:0000313" key="2">
    <source>
        <dbReference type="Proteomes" id="UP001107558"/>
    </source>
</evidence>
<keyword evidence="2" id="KW-1185">Reference proteome</keyword>